<dbReference type="Proteomes" id="UP000475862">
    <property type="component" value="Unassembled WGS sequence"/>
</dbReference>
<gene>
    <name evidence="2" type="ORF">AGLY_013516</name>
</gene>
<dbReference type="EMBL" id="VYZN01000054">
    <property type="protein sequence ID" value="KAE9526868.1"/>
    <property type="molecule type" value="Genomic_DNA"/>
</dbReference>
<evidence type="ECO:0000256" key="1">
    <source>
        <dbReference type="SAM" id="MobiDB-lite"/>
    </source>
</evidence>
<feature type="compositionally biased region" description="Acidic residues" evidence="1">
    <location>
        <begin position="182"/>
        <end position="193"/>
    </location>
</feature>
<feature type="compositionally biased region" description="Acidic residues" evidence="1">
    <location>
        <begin position="231"/>
        <end position="247"/>
    </location>
</feature>
<sequence length="247" mass="27336">MQLLICLCNKSFVPMNGSIYSPIPRLPKYSMYSSVCANNNCTGGVCKCSSPPYFANTVRLTDVHQHHVHMLPKQITVLVHADDKSKFLRYFAVSSRILKFLTYTIMWHIIRSSIIDLIGDDETGTIISITSSVEEPSSDEDNDDDDFSSASNTNDSYSAHDIIDLTVEDDDIISITSSVEEPSSDEDNDDDDFSSASNTNDSYSAHDIIDLTVEDDDIISITSSVEKSSSDEEDDGDDDSFSADDEF</sequence>
<comment type="caution">
    <text evidence="2">The sequence shown here is derived from an EMBL/GenBank/DDBJ whole genome shotgun (WGS) entry which is preliminary data.</text>
</comment>
<feature type="region of interest" description="Disordered" evidence="1">
    <location>
        <begin position="177"/>
        <end position="247"/>
    </location>
</feature>
<evidence type="ECO:0000313" key="3">
    <source>
        <dbReference type="Proteomes" id="UP000475862"/>
    </source>
</evidence>
<dbReference type="AlphaFoldDB" id="A0A6G0T6J0"/>
<accession>A0A6G0T6J0</accession>
<organism evidence="2 3">
    <name type="scientific">Aphis glycines</name>
    <name type="common">Soybean aphid</name>
    <dbReference type="NCBI Taxonomy" id="307491"/>
    <lineage>
        <taxon>Eukaryota</taxon>
        <taxon>Metazoa</taxon>
        <taxon>Ecdysozoa</taxon>
        <taxon>Arthropoda</taxon>
        <taxon>Hexapoda</taxon>
        <taxon>Insecta</taxon>
        <taxon>Pterygota</taxon>
        <taxon>Neoptera</taxon>
        <taxon>Paraneoptera</taxon>
        <taxon>Hemiptera</taxon>
        <taxon>Sternorrhyncha</taxon>
        <taxon>Aphidomorpha</taxon>
        <taxon>Aphidoidea</taxon>
        <taxon>Aphididae</taxon>
        <taxon>Aphidini</taxon>
        <taxon>Aphis</taxon>
        <taxon>Aphis</taxon>
    </lineage>
</organism>
<evidence type="ECO:0000313" key="2">
    <source>
        <dbReference type="EMBL" id="KAE9526868.1"/>
    </source>
</evidence>
<dbReference type="OrthoDB" id="10657983at2759"/>
<name>A0A6G0T6J0_APHGL</name>
<proteinExistence type="predicted"/>
<protein>
    <submittedName>
        <fullName evidence="2">Uncharacterized protein</fullName>
    </submittedName>
</protein>
<feature type="compositionally biased region" description="Acidic residues" evidence="1">
    <location>
        <begin position="136"/>
        <end position="147"/>
    </location>
</feature>
<keyword evidence="3" id="KW-1185">Reference proteome</keyword>
<reference evidence="2 3" key="1">
    <citation type="submission" date="2019-08" db="EMBL/GenBank/DDBJ databases">
        <title>The genome of the soybean aphid Biotype 1, its phylome, world population structure and adaptation to the North American continent.</title>
        <authorList>
            <person name="Giordano R."/>
            <person name="Donthu R.K."/>
            <person name="Hernandez A.G."/>
            <person name="Wright C.L."/>
            <person name="Zimin A.V."/>
        </authorList>
    </citation>
    <scope>NUCLEOTIDE SEQUENCE [LARGE SCALE GENOMIC DNA]</scope>
    <source>
        <tissue evidence="2">Whole aphids</tissue>
    </source>
</reference>
<feature type="region of interest" description="Disordered" evidence="1">
    <location>
        <begin position="131"/>
        <end position="155"/>
    </location>
</feature>